<gene>
    <name evidence="3" type="primary">LOC127751458</name>
</gene>
<dbReference type="RefSeq" id="XP_052131007.1">
    <property type="nucleotide sequence ID" value="XM_052275047.1"/>
</dbReference>
<feature type="domain" description="Endonuclease/exonuclease/phosphatase" evidence="1">
    <location>
        <begin position="43"/>
        <end position="171"/>
    </location>
</feature>
<evidence type="ECO:0000313" key="2">
    <source>
        <dbReference type="Proteomes" id="UP000504606"/>
    </source>
</evidence>
<dbReference type="KEGG" id="foc:127751458"/>
<evidence type="ECO:0000313" key="3">
    <source>
        <dbReference type="RefSeq" id="XP_052131007.1"/>
    </source>
</evidence>
<dbReference type="CDD" id="cd09076">
    <property type="entry name" value="L1-EN"/>
    <property type="match status" value="1"/>
</dbReference>
<dbReference type="GO" id="GO:0003824">
    <property type="term" value="F:catalytic activity"/>
    <property type="evidence" value="ECO:0007669"/>
    <property type="project" value="InterPro"/>
</dbReference>
<evidence type="ECO:0000259" key="1">
    <source>
        <dbReference type="Pfam" id="PF14529"/>
    </source>
</evidence>
<accession>A0A9C6XU71</accession>
<dbReference type="PANTHER" id="PTHR23227">
    <property type="entry name" value="BUCENTAUR RELATED"/>
    <property type="match status" value="1"/>
</dbReference>
<protein>
    <submittedName>
        <fullName evidence="3">Craniofacial development protein 2-like</fullName>
    </submittedName>
</protein>
<dbReference type="InterPro" id="IPR027124">
    <property type="entry name" value="Swc5/CFDP1/2"/>
</dbReference>
<dbReference type="InterPro" id="IPR036691">
    <property type="entry name" value="Endo/exonu/phosph_ase_sf"/>
</dbReference>
<dbReference type="SUPFAM" id="SSF56219">
    <property type="entry name" value="DNase I-like"/>
    <property type="match status" value="1"/>
</dbReference>
<dbReference type="PANTHER" id="PTHR23227:SF67">
    <property type="entry name" value="CRANIOFACIAL DEVELOPMENT PROTEIN 2-LIKE"/>
    <property type="match status" value="1"/>
</dbReference>
<organism evidence="2 3">
    <name type="scientific">Frankliniella occidentalis</name>
    <name type="common">Western flower thrips</name>
    <name type="synonym">Euthrips occidentalis</name>
    <dbReference type="NCBI Taxonomy" id="133901"/>
    <lineage>
        <taxon>Eukaryota</taxon>
        <taxon>Metazoa</taxon>
        <taxon>Ecdysozoa</taxon>
        <taxon>Arthropoda</taxon>
        <taxon>Hexapoda</taxon>
        <taxon>Insecta</taxon>
        <taxon>Pterygota</taxon>
        <taxon>Neoptera</taxon>
        <taxon>Paraneoptera</taxon>
        <taxon>Thysanoptera</taxon>
        <taxon>Terebrantia</taxon>
        <taxon>Thripoidea</taxon>
        <taxon>Thripidae</taxon>
        <taxon>Frankliniella</taxon>
    </lineage>
</organism>
<name>A0A9C6XU71_FRAOC</name>
<dbReference type="AlphaFoldDB" id="A0A9C6XU71"/>
<reference evidence="3" key="1">
    <citation type="submission" date="2025-08" db="UniProtKB">
        <authorList>
            <consortium name="RefSeq"/>
        </authorList>
    </citation>
    <scope>IDENTIFICATION</scope>
    <source>
        <tissue evidence="3">Whole organism</tissue>
    </source>
</reference>
<proteinExistence type="predicted"/>
<dbReference type="OrthoDB" id="6627613at2759"/>
<dbReference type="GeneID" id="127751458"/>
<sequence length="271" mass="30105">MIYHGRTGFMVRADMLGAVNTFVKPANDRVCRLDIRATPQNFSIISAYAPTNDGDEEEKDAFYADLDALIDSIPEGSFPILMGDFNAKVGKADEPLTDNGRRLLDLAVSKDLVIRSTMDKRSRGKKITWLSNDGKTRNQIDHVLVPGRLKSAFRSVVSVPEAKVGSDHLMVRAVCSLNPNKRWAPRAPPAKTDRPFAVGRLVEADKAKEFADRVAELLKTNPPEEDATLDQLWEHLRSAILTAAEEKLGRQKSLRYFKETTIVADNISTSP</sequence>
<dbReference type="Gene3D" id="3.60.10.10">
    <property type="entry name" value="Endonuclease/exonuclease/phosphatase"/>
    <property type="match status" value="1"/>
</dbReference>
<keyword evidence="2" id="KW-1185">Reference proteome</keyword>
<dbReference type="Proteomes" id="UP000504606">
    <property type="component" value="Unplaced"/>
</dbReference>
<dbReference type="Pfam" id="PF14529">
    <property type="entry name" value="Exo_endo_phos_2"/>
    <property type="match status" value="1"/>
</dbReference>
<dbReference type="InterPro" id="IPR005135">
    <property type="entry name" value="Endo/exonuclease/phosphatase"/>
</dbReference>